<dbReference type="Pfam" id="PF07980">
    <property type="entry name" value="SusD_RagB"/>
    <property type="match status" value="1"/>
</dbReference>
<evidence type="ECO:0000256" key="2">
    <source>
        <dbReference type="ARBA" id="ARBA00006275"/>
    </source>
</evidence>
<protein>
    <submittedName>
        <fullName evidence="8">Starch-binding associating with outer membrane</fullName>
    </submittedName>
</protein>
<keyword evidence="3" id="KW-0732">Signal</keyword>
<evidence type="ECO:0000256" key="4">
    <source>
        <dbReference type="ARBA" id="ARBA00023136"/>
    </source>
</evidence>
<evidence type="ECO:0000256" key="1">
    <source>
        <dbReference type="ARBA" id="ARBA00004442"/>
    </source>
</evidence>
<dbReference type="SUPFAM" id="SSF48452">
    <property type="entry name" value="TPR-like"/>
    <property type="match status" value="1"/>
</dbReference>
<feature type="domain" description="RagB/SusD" evidence="6">
    <location>
        <begin position="361"/>
        <end position="510"/>
    </location>
</feature>
<dbReference type="Gene3D" id="1.25.40.390">
    <property type="match status" value="1"/>
</dbReference>
<dbReference type="AlphaFoldDB" id="A0A1M7P2K6"/>
<keyword evidence="5" id="KW-0998">Cell outer membrane</keyword>
<evidence type="ECO:0000256" key="3">
    <source>
        <dbReference type="ARBA" id="ARBA00022729"/>
    </source>
</evidence>
<dbReference type="InterPro" id="IPR011990">
    <property type="entry name" value="TPR-like_helical_dom_sf"/>
</dbReference>
<sequence length="510" mass="57604">MKNINYIVILLIITGIIGYSCDDATIELEPIGDTEAGFFQTEEQMTQAVLGIYQKLTFFYTFRGGPNNFLQAIWQLPADDLTTEANHPHEFFSGLNGNNGQLNAFYRFSYQLIARANTLLEKIEENGATAYENQPELRDFHRGEALFLRAWMYFRLWNTYGTAPLVRERITVLENAFPPNSQGTELLDQAIIDLEEAAQLLPESWDDVNKGRVTRNSALGLRGKVLVFRGTVSGNNADFGMAIQNFDAISGLSLMPNYGDNFDASLENNDESLFEFQANNQAAINNVFLDNDSFAVVGDIGAYLGQFVRRPSWVGNAVYSATSSLKNEYEEGDPRVPYIFDPDPGLVTNVVKYIRDGNWTNNPGGANGSSRNNPRILRYADILLLKAEAIVRSDGNLQEAVALVNQIRERARMSEENGVSPVPADYTLSGAAGDTVLDWIFKERRMELACEEGHRWYDLRRRHLAGEIDLKIWDFDSKRIDLEFEDYHVNFPLPEIEVIENENMNQNTGY</sequence>
<comment type="similarity">
    <text evidence="2">Belongs to the SusD family.</text>
</comment>
<evidence type="ECO:0000256" key="5">
    <source>
        <dbReference type="ARBA" id="ARBA00023237"/>
    </source>
</evidence>
<dbReference type="PROSITE" id="PS51257">
    <property type="entry name" value="PROKAR_LIPOPROTEIN"/>
    <property type="match status" value="1"/>
</dbReference>
<gene>
    <name evidence="8" type="ORF">SAMN04488057_106239</name>
</gene>
<dbReference type="STRING" id="388280.SAMN04488057_106239"/>
<dbReference type="Pfam" id="PF14322">
    <property type="entry name" value="SusD-like_3"/>
    <property type="match status" value="1"/>
</dbReference>
<evidence type="ECO:0000313" key="9">
    <source>
        <dbReference type="Proteomes" id="UP000184513"/>
    </source>
</evidence>
<evidence type="ECO:0000259" key="6">
    <source>
        <dbReference type="Pfam" id="PF07980"/>
    </source>
</evidence>
<proteinExistence type="inferred from homology"/>
<reference evidence="8 9" key="1">
    <citation type="submission" date="2016-11" db="EMBL/GenBank/DDBJ databases">
        <authorList>
            <person name="Jaros S."/>
            <person name="Januszkiewicz K."/>
            <person name="Wedrychowicz H."/>
        </authorList>
    </citation>
    <scope>NUCLEOTIDE SEQUENCE [LARGE SCALE GENOMIC DNA]</scope>
    <source>
        <strain evidence="8 9">CGMCC 1.6102</strain>
    </source>
</reference>
<keyword evidence="4" id="KW-0472">Membrane</keyword>
<accession>A0A1M7P2K6</accession>
<dbReference type="OrthoDB" id="9792139at2"/>
<dbReference type="GO" id="GO:0009279">
    <property type="term" value="C:cell outer membrane"/>
    <property type="evidence" value="ECO:0007669"/>
    <property type="project" value="UniProtKB-SubCell"/>
</dbReference>
<comment type="subcellular location">
    <subcellularLocation>
        <location evidence="1">Cell outer membrane</location>
    </subcellularLocation>
</comment>
<dbReference type="InterPro" id="IPR033985">
    <property type="entry name" value="SusD-like_N"/>
</dbReference>
<evidence type="ECO:0000259" key="7">
    <source>
        <dbReference type="Pfam" id="PF14322"/>
    </source>
</evidence>
<name>A0A1M7P2K6_9BACT</name>
<feature type="domain" description="SusD-like N-terminal" evidence="7">
    <location>
        <begin position="96"/>
        <end position="222"/>
    </location>
</feature>
<dbReference type="EMBL" id="FRCY01000006">
    <property type="protein sequence ID" value="SHN10233.1"/>
    <property type="molecule type" value="Genomic_DNA"/>
</dbReference>
<evidence type="ECO:0000313" key="8">
    <source>
        <dbReference type="EMBL" id="SHN10233.1"/>
    </source>
</evidence>
<keyword evidence="9" id="KW-1185">Reference proteome</keyword>
<dbReference type="Proteomes" id="UP000184513">
    <property type="component" value="Unassembled WGS sequence"/>
</dbReference>
<dbReference type="RefSeq" id="WP_073094870.1">
    <property type="nucleotide sequence ID" value="NZ_FRCY01000006.1"/>
</dbReference>
<dbReference type="InterPro" id="IPR012944">
    <property type="entry name" value="SusD_RagB_dom"/>
</dbReference>
<organism evidence="8 9">
    <name type="scientific">Cyclobacterium lianum</name>
    <dbReference type="NCBI Taxonomy" id="388280"/>
    <lineage>
        <taxon>Bacteria</taxon>
        <taxon>Pseudomonadati</taxon>
        <taxon>Bacteroidota</taxon>
        <taxon>Cytophagia</taxon>
        <taxon>Cytophagales</taxon>
        <taxon>Cyclobacteriaceae</taxon>
        <taxon>Cyclobacterium</taxon>
    </lineage>
</organism>